<keyword evidence="3" id="KW-1185">Reference proteome</keyword>
<organism evidence="2 3">
    <name type="scientific">Dokdonia ponticola</name>
    <dbReference type="NCBI Taxonomy" id="2041041"/>
    <lineage>
        <taxon>Bacteria</taxon>
        <taxon>Pseudomonadati</taxon>
        <taxon>Bacteroidota</taxon>
        <taxon>Flavobacteriia</taxon>
        <taxon>Flavobacteriales</taxon>
        <taxon>Flavobacteriaceae</taxon>
        <taxon>Dokdonia</taxon>
    </lineage>
</organism>
<name>A0ABV9HYD3_9FLAO</name>
<dbReference type="RefSeq" id="WP_379980162.1">
    <property type="nucleotide sequence ID" value="NZ_JBHSFV010000009.1"/>
</dbReference>
<proteinExistence type="predicted"/>
<evidence type="ECO:0000256" key="1">
    <source>
        <dbReference type="SAM" id="SignalP"/>
    </source>
</evidence>
<sequence>MKNIKYTLSFVFLLLCIIACSNDDDTAPVIQMEEEEVVNFVVNSIRFLDQDANVLSSSSCIDPSLEYFVQITVANNSDPNVVPTRVDYTFNGALSSVTFTNSNPIQTPVTLREGVNNVQLLSNGQTTNIFLVLPSEFEIVE</sequence>
<comment type="caution">
    <text evidence="2">The sequence shown here is derived from an EMBL/GenBank/DDBJ whole genome shotgun (WGS) entry which is preliminary data.</text>
</comment>
<feature type="signal peptide" evidence="1">
    <location>
        <begin position="1"/>
        <end position="21"/>
    </location>
</feature>
<evidence type="ECO:0008006" key="4">
    <source>
        <dbReference type="Google" id="ProtNLM"/>
    </source>
</evidence>
<feature type="chain" id="PRO_5046634889" description="DUF4352 domain-containing protein" evidence="1">
    <location>
        <begin position="22"/>
        <end position="141"/>
    </location>
</feature>
<keyword evidence="1" id="KW-0732">Signal</keyword>
<gene>
    <name evidence="2" type="ORF">ACFO3O_14840</name>
</gene>
<reference evidence="3" key="1">
    <citation type="journal article" date="2019" name="Int. J. Syst. Evol. Microbiol.">
        <title>The Global Catalogue of Microorganisms (GCM) 10K type strain sequencing project: providing services to taxonomists for standard genome sequencing and annotation.</title>
        <authorList>
            <consortium name="The Broad Institute Genomics Platform"/>
            <consortium name="The Broad Institute Genome Sequencing Center for Infectious Disease"/>
            <person name="Wu L."/>
            <person name="Ma J."/>
        </authorList>
    </citation>
    <scope>NUCLEOTIDE SEQUENCE [LARGE SCALE GENOMIC DNA]</scope>
    <source>
        <strain evidence="3">YJ-61-S</strain>
    </source>
</reference>
<dbReference type="Proteomes" id="UP001596043">
    <property type="component" value="Unassembled WGS sequence"/>
</dbReference>
<evidence type="ECO:0000313" key="2">
    <source>
        <dbReference type="EMBL" id="MFC4635186.1"/>
    </source>
</evidence>
<evidence type="ECO:0000313" key="3">
    <source>
        <dbReference type="Proteomes" id="UP001596043"/>
    </source>
</evidence>
<accession>A0ABV9HYD3</accession>
<protein>
    <recommendedName>
        <fullName evidence="4">DUF4352 domain-containing protein</fullName>
    </recommendedName>
</protein>
<dbReference type="EMBL" id="JBHSFV010000009">
    <property type="protein sequence ID" value="MFC4635186.1"/>
    <property type="molecule type" value="Genomic_DNA"/>
</dbReference>